<feature type="transmembrane region" description="Helical" evidence="7">
    <location>
        <begin position="73"/>
        <end position="92"/>
    </location>
</feature>
<dbReference type="PANTHER" id="PTHR21355">
    <property type="entry name" value="G-PROTEIN COUPLED RECEPTOR-ASSOCIATED PROTEIN LMBRD2"/>
    <property type="match status" value="1"/>
</dbReference>
<evidence type="ECO:0000313" key="9">
    <source>
        <dbReference type="Proteomes" id="UP000232323"/>
    </source>
</evidence>
<comment type="similarity">
    <text evidence="2">Belongs to the LIMR family.</text>
</comment>
<sequence length="659" mass="73853">MWPFFVISMLGICISIVYLIRKFAAKSVELIVRVATAYGWLTAMMVIALVPIDVWAAYTLSKDTMPITVMWNIAYWSTQAATWLVLPFYQVYAEAGDFSIKNKCLTSLKENALLYGSVGALGLIGVIIILASTGLTSVDDLKFLLNLAIFASNTFGLVVGLLLMGYGLVEIPRSMWLTSNPEIMLKWCAHRCGKHAESVMKSTHELETVVTIITANERQMRRHDPLRPYIDLISNELEKQSPIKPSQVANQNIDIEGLSAEDLEYNYDKKGLADLRRRMMYAVADYQGDRVQYEHAMIQAFELEDIIKCRSLREYTPRLREGQKTRPWTQPVWLYQCVYKPYMNKVFAVLLGVLGCCLVWSECVIPVTGKDLSPFSHIIRGTDMELFFQILTVLPLVYMCACSYYALFKINAFNYNKLIEGATTGAALMQNGSLMCRFAAPTCWNFYHIIRFAKDFCPEAAQVAGSCQLTVFSQIMASMADVTKTFQYFNTYLPVVLVVHCAMVALGIWDWIFSMCVSSRYKFNTHDVDDEYTEKGRLLIRKEQEAALKGFKIGEVLHSAYFDLEFPTIANAGKGRRQKKGFFGGLFHKKLPPASGPAAPPKPVKPQSAATAAASRWVRGATPEQSTSSLVDVAGHHAADNPSTALLSAKVREEHAHAT</sequence>
<evidence type="ECO:0000313" key="8">
    <source>
        <dbReference type="EMBL" id="GAX78046.1"/>
    </source>
</evidence>
<keyword evidence="3 7" id="KW-0812">Transmembrane</keyword>
<feature type="transmembrane region" description="Helical" evidence="7">
    <location>
        <begin position="346"/>
        <end position="367"/>
    </location>
</feature>
<evidence type="ECO:0000256" key="3">
    <source>
        <dbReference type="ARBA" id="ARBA00022692"/>
    </source>
</evidence>
<dbReference type="InterPro" id="IPR006876">
    <property type="entry name" value="LMBR1-like_membr_prot"/>
</dbReference>
<feature type="transmembrane region" description="Helical" evidence="7">
    <location>
        <begin position="492"/>
        <end position="512"/>
    </location>
</feature>
<dbReference type="GO" id="GO:0016020">
    <property type="term" value="C:membrane"/>
    <property type="evidence" value="ECO:0007669"/>
    <property type="project" value="UniProtKB-SubCell"/>
</dbReference>
<dbReference type="EMBL" id="BEGY01000029">
    <property type="protein sequence ID" value="GAX78046.1"/>
    <property type="molecule type" value="Genomic_DNA"/>
</dbReference>
<evidence type="ECO:0000256" key="1">
    <source>
        <dbReference type="ARBA" id="ARBA00004141"/>
    </source>
</evidence>
<dbReference type="AlphaFoldDB" id="A0A250X4R4"/>
<keyword evidence="9" id="KW-1185">Reference proteome</keyword>
<feature type="transmembrane region" description="Helical" evidence="7">
    <location>
        <begin position="143"/>
        <end position="169"/>
    </location>
</feature>
<name>A0A250X4R4_9CHLO</name>
<feature type="transmembrane region" description="Helical" evidence="7">
    <location>
        <begin position="112"/>
        <end position="131"/>
    </location>
</feature>
<dbReference type="Proteomes" id="UP000232323">
    <property type="component" value="Unassembled WGS sequence"/>
</dbReference>
<gene>
    <name evidence="8" type="ORF">CEUSTIGMA_g5488.t1</name>
</gene>
<dbReference type="Pfam" id="PF04791">
    <property type="entry name" value="LMBR1"/>
    <property type="match status" value="1"/>
</dbReference>
<evidence type="ECO:0008006" key="10">
    <source>
        <dbReference type="Google" id="ProtNLM"/>
    </source>
</evidence>
<reference evidence="8 9" key="1">
    <citation type="submission" date="2017-08" db="EMBL/GenBank/DDBJ databases">
        <title>Acidophilic green algal genome provides insights into adaptation to an acidic environment.</title>
        <authorList>
            <person name="Hirooka S."/>
            <person name="Hirose Y."/>
            <person name="Kanesaki Y."/>
            <person name="Higuchi S."/>
            <person name="Fujiwara T."/>
            <person name="Onuma R."/>
            <person name="Era A."/>
            <person name="Ohbayashi R."/>
            <person name="Uzuka A."/>
            <person name="Nozaki H."/>
            <person name="Yoshikawa H."/>
            <person name="Miyagishima S.Y."/>
        </authorList>
    </citation>
    <scope>NUCLEOTIDE SEQUENCE [LARGE SCALE GENOMIC DNA]</scope>
    <source>
        <strain evidence="8 9">NIES-2499</strain>
    </source>
</reference>
<comment type="subcellular location">
    <subcellularLocation>
        <location evidence="1">Membrane</location>
        <topology evidence="1">Multi-pass membrane protein</topology>
    </subcellularLocation>
</comment>
<organism evidence="8 9">
    <name type="scientific">Chlamydomonas eustigma</name>
    <dbReference type="NCBI Taxonomy" id="1157962"/>
    <lineage>
        <taxon>Eukaryota</taxon>
        <taxon>Viridiplantae</taxon>
        <taxon>Chlorophyta</taxon>
        <taxon>core chlorophytes</taxon>
        <taxon>Chlorophyceae</taxon>
        <taxon>CS clade</taxon>
        <taxon>Chlamydomonadales</taxon>
        <taxon>Chlamydomonadaceae</taxon>
        <taxon>Chlamydomonas</taxon>
    </lineage>
</organism>
<feature type="compositionally biased region" description="Basic and acidic residues" evidence="6">
    <location>
        <begin position="650"/>
        <end position="659"/>
    </location>
</feature>
<feature type="region of interest" description="Disordered" evidence="6">
    <location>
        <begin position="593"/>
        <end position="659"/>
    </location>
</feature>
<evidence type="ECO:0000256" key="4">
    <source>
        <dbReference type="ARBA" id="ARBA00022989"/>
    </source>
</evidence>
<protein>
    <recommendedName>
        <fullName evidence="10">LMBR1-like membrane protein</fullName>
    </recommendedName>
</protein>
<accession>A0A250X4R4</accession>
<evidence type="ECO:0000256" key="2">
    <source>
        <dbReference type="ARBA" id="ARBA00010487"/>
    </source>
</evidence>
<dbReference type="PANTHER" id="PTHR21355:SF0">
    <property type="entry name" value="G-PROTEIN COUPLED RECEPTOR-ASSOCIATED PROTEIN LMBRD2"/>
    <property type="match status" value="1"/>
</dbReference>
<proteinExistence type="inferred from homology"/>
<evidence type="ECO:0000256" key="5">
    <source>
        <dbReference type="ARBA" id="ARBA00023136"/>
    </source>
</evidence>
<feature type="transmembrane region" description="Helical" evidence="7">
    <location>
        <begin position="6"/>
        <end position="25"/>
    </location>
</feature>
<evidence type="ECO:0000256" key="6">
    <source>
        <dbReference type="SAM" id="MobiDB-lite"/>
    </source>
</evidence>
<keyword evidence="5 7" id="KW-0472">Membrane</keyword>
<dbReference type="OrthoDB" id="203099at2759"/>
<feature type="transmembrane region" description="Helical" evidence="7">
    <location>
        <begin position="37"/>
        <end position="58"/>
    </location>
</feature>
<dbReference type="InterPro" id="IPR051584">
    <property type="entry name" value="GPCR-associated_LMBR1"/>
</dbReference>
<comment type="caution">
    <text evidence="8">The sequence shown here is derived from an EMBL/GenBank/DDBJ whole genome shotgun (WGS) entry which is preliminary data.</text>
</comment>
<feature type="transmembrane region" description="Helical" evidence="7">
    <location>
        <begin position="387"/>
        <end position="407"/>
    </location>
</feature>
<evidence type="ECO:0000256" key="7">
    <source>
        <dbReference type="SAM" id="Phobius"/>
    </source>
</evidence>
<keyword evidence="4 7" id="KW-1133">Transmembrane helix</keyword>
<feature type="compositionally biased region" description="Pro residues" evidence="6">
    <location>
        <begin position="594"/>
        <end position="604"/>
    </location>
</feature>